<reference evidence="1 2" key="1">
    <citation type="journal article" date="2014" name="Genome Biol. Evol.">
        <title>The genome of the myxosporean Thelohanellus kitauei shows adaptations to nutrient acquisition within its fish host.</title>
        <authorList>
            <person name="Yang Y."/>
            <person name="Xiong J."/>
            <person name="Zhou Z."/>
            <person name="Huo F."/>
            <person name="Miao W."/>
            <person name="Ran C."/>
            <person name="Liu Y."/>
            <person name="Zhang J."/>
            <person name="Feng J."/>
            <person name="Wang M."/>
            <person name="Wang M."/>
            <person name="Wang L."/>
            <person name="Yao B."/>
        </authorList>
    </citation>
    <scope>NUCLEOTIDE SEQUENCE [LARGE SCALE GENOMIC DNA]</scope>
    <source>
        <strain evidence="1">Wuqing</strain>
    </source>
</reference>
<accession>A0A0C2MGD0</accession>
<dbReference type="Proteomes" id="UP000031668">
    <property type="component" value="Unassembled WGS sequence"/>
</dbReference>
<evidence type="ECO:0000313" key="2">
    <source>
        <dbReference type="Proteomes" id="UP000031668"/>
    </source>
</evidence>
<protein>
    <submittedName>
        <fullName evidence="1">Uncharacterized protein</fullName>
    </submittedName>
</protein>
<keyword evidence="2" id="KW-1185">Reference proteome</keyword>
<organism evidence="1 2">
    <name type="scientific">Thelohanellus kitauei</name>
    <name type="common">Myxosporean</name>
    <dbReference type="NCBI Taxonomy" id="669202"/>
    <lineage>
        <taxon>Eukaryota</taxon>
        <taxon>Metazoa</taxon>
        <taxon>Cnidaria</taxon>
        <taxon>Myxozoa</taxon>
        <taxon>Myxosporea</taxon>
        <taxon>Bivalvulida</taxon>
        <taxon>Platysporina</taxon>
        <taxon>Myxobolidae</taxon>
        <taxon>Thelohanellus</taxon>
    </lineage>
</organism>
<sequence length="178" mass="21227">MRSDFIIDRYVNAAECYFKTNNVRAYECYNRAVDVDVKKQKINKAIQKCFQYGYLLFVEFKEKGLFEKLYRKGEDLRLLHDLKHSCVITKFDVPEIDENDDEIDESSEEELHQAVSDAVDLRKKFQVEELVNRKRVITHESICRNCIQARADLDEFIKEEKSRKVETTKSNYSLTDYW</sequence>
<dbReference type="AlphaFoldDB" id="A0A0C2MGD0"/>
<proteinExistence type="predicted"/>
<comment type="caution">
    <text evidence="1">The sequence shown here is derived from an EMBL/GenBank/DDBJ whole genome shotgun (WGS) entry which is preliminary data.</text>
</comment>
<dbReference type="EMBL" id="JWZT01005453">
    <property type="protein sequence ID" value="KII60746.1"/>
    <property type="molecule type" value="Genomic_DNA"/>
</dbReference>
<name>A0A0C2MGD0_THEKT</name>
<evidence type="ECO:0000313" key="1">
    <source>
        <dbReference type="EMBL" id="KII60746.1"/>
    </source>
</evidence>
<gene>
    <name evidence="1" type="ORF">RF11_11833</name>
</gene>